<accession>A0A3M7QKD0</accession>
<protein>
    <submittedName>
        <fullName evidence="1">Uncharacterized protein</fullName>
    </submittedName>
</protein>
<dbReference type="Proteomes" id="UP000276133">
    <property type="component" value="Unassembled WGS sequence"/>
</dbReference>
<dbReference type="EMBL" id="REGN01005865">
    <property type="protein sequence ID" value="RNA11753.1"/>
    <property type="molecule type" value="Genomic_DNA"/>
</dbReference>
<dbReference type="AlphaFoldDB" id="A0A3M7QKD0"/>
<evidence type="ECO:0000313" key="2">
    <source>
        <dbReference type="Proteomes" id="UP000276133"/>
    </source>
</evidence>
<reference evidence="1 2" key="1">
    <citation type="journal article" date="2018" name="Sci. Rep.">
        <title>Genomic signatures of local adaptation to the degree of environmental predictability in rotifers.</title>
        <authorList>
            <person name="Franch-Gras L."/>
            <person name="Hahn C."/>
            <person name="Garcia-Roger E.M."/>
            <person name="Carmona M.J."/>
            <person name="Serra M."/>
            <person name="Gomez A."/>
        </authorList>
    </citation>
    <scope>NUCLEOTIDE SEQUENCE [LARGE SCALE GENOMIC DNA]</scope>
    <source>
        <strain evidence="1">HYR1</strain>
    </source>
</reference>
<sequence>MYKLVLNCNLFISVKSLEFTGNAERPVKTMSKCWDPYKRPLNRRKFSETVTVSAFAGQLFGDRPFGRPAWRPNFWTAKINGQKYTVGQKSGQLFGGRPFGRPAWRPNLWTAKINGQKYTGGQKSENKIEN</sequence>
<proteinExistence type="predicted"/>
<comment type="caution">
    <text evidence="1">The sequence shown here is derived from an EMBL/GenBank/DDBJ whole genome shotgun (WGS) entry which is preliminary data.</text>
</comment>
<keyword evidence="2" id="KW-1185">Reference proteome</keyword>
<organism evidence="1 2">
    <name type="scientific">Brachionus plicatilis</name>
    <name type="common">Marine rotifer</name>
    <name type="synonym">Brachionus muelleri</name>
    <dbReference type="NCBI Taxonomy" id="10195"/>
    <lineage>
        <taxon>Eukaryota</taxon>
        <taxon>Metazoa</taxon>
        <taxon>Spiralia</taxon>
        <taxon>Gnathifera</taxon>
        <taxon>Rotifera</taxon>
        <taxon>Eurotatoria</taxon>
        <taxon>Monogononta</taxon>
        <taxon>Pseudotrocha</taxon>
        <taxon>Ploima</taxon>
        <taxon>Brachionidae</taxon>
        <taxon>Brachionus</taxon>
    </lineage>
</organism>
<name>A0A3M7QKD0_BRAPC</name>
<gene>
    <name evidence="1" type="ORF">BpHYR1_042597</name>
</gene>
<evidence type="ECO:0000313" key="1">
    <source>
        <dbReference type="EMBL" id="RNA11753.1"/>
    </source>
</evidence>